<dbReference type="OrthoDB" id="4279527at2"/>
<feature type="compositionally biased region" description="Basic and acidic residues" evidence="1">
    <location>
        <begin position="126"/>
        <end position="137"/>
    </location>
</feature>
<proteinExistence type="predicted"/>
<dbReference type="Proteomes" id="UP000629287">
    <property type="component" value="Unassembled WGS sequence"/>
</dbReference>
<dbReference type="RefSeq" id="WP_046916022.1">
    <property type="nucleotide sequence ID" value="NZ_LBNW01000222.1"/>
</dbReference>
<sequence>MTAPDTPHGAPRDNTRDAAHDTTRGNGISVTHDLEADDWSNEETAAYEVAIEALNGAVGAYSARIAAEEAKDVPDAAVIEAARAAQGRLAKERERLRPADREQIAEARARYARLAREIPAGTRMTDPAEHTTRPGDR</sequence>
<gene>
    <name evidence="2" type="ORF">H4687_004984</name>
</gene>
<dbReference type="AlphaFoldDB" id="A0A8I0P5X3"/>
<evidence type="ECO:0000256" key="1">
    <source>
        <dbReference type="SAM" id="MobiDB-lite"/>
    </source>
</evidence>
<comment type="caution">
    <text evidence="2">The sequence shown here is derived from an EMBL/GenBank/DDBJ whole genome shotgun (WGS) entry which is preliminary data.</text>
</comment>
<keyword evidence="3" id="KW-1185">Reference proteome</keyword>
<feature type="region of interest" description="Disordered" evidence="1">
    <location>
        <begin position="115"/>
        <end position="137"/>
    </location>
</feature>
<dbReference type="EMBL" id="JADBGF010000001">
    <property type="protein sequence ID" value="MBE1598855.1"/>
    <property type="molecule type" value="Genomic_DNA"/>
</dbReference>
<organism evidence="2 3">
    <name type="scientific">Streptomyces stelliscabiei</name>
    <dbReference type="NCBI Taxonomy" id="146820"/>
    <lineage>
        <taxon>Bacteria</taxon>
        <taxon>Bacillati</taxon>
        <taxon>Actinomycetota</taxon>
        <taxon>Actinomycetes</taxon>
        <taxon>Kitasatosporales</taxon>
        <taxon>Streptomycetaceae</taxon>
        <taxon>Streptomyces</taxon>
    </lineage>
</organism>
<name>A0A8I0P5X3_9ACTN</name>
<reference evidence="2 3" key="1">
    <citation type="submission" date="2020-10" db="EMBL/GenBank/DDBJ databases">
        <title>Sequencing the genomes of 1000 actinobacteria strains.</title>
        <authorList>
            <person name="Klenk H.-P."/>
        </authorList>
    </citation>
    <scope>NUCLEOTIDE SEQUENCE [LARGE SCALE GENOMIC DNA]</scope>
    <source>
        <strain evidence="2 3">DSM 41803</strain>
    </source>
</reference>
<accession>A0A8I0P5X3</accession>
<evidence type="ECO:0000313" key="3">
    <source>
        <dbReference type="Proteomes" id="UP000629287"/>
    </source>
</evidence>
<protein>
    <submittedName>
        <fullName evidence="2">Uncharacterized protein</fullName>
    </submittedName>
</protein>
<feature type="region of interest" description="Disordered" evidence="1">
    <location>
        <begin position="1"/>
        <end position="39"/>
    </location>
</feature>
<feature type="compositionally biased region" description="Basic and acidic residues" evidence="1">
    <location>
        <begin position="10"/>
        <end position="23"/>
    </location>
</feature>
<evidence type="ECO:0000313" key="2">
    <source>
        <dbReference type="EMBL" id="MBE1598855.1"/>
    </source>
</evidence>